<dbReference type="CDD" id="cd05233">
    <property type="entry name" value="SDR_c"/>
    <property type="match status" value="1"/>
</dbReference>
<evidence type="ECO:0000313" key="3">
    <source>
        <dbReference type="EMBL" id="MBM7035387.1"/>
    </source>
</evidence>
<dbReference type="EMBL" id="JAFEUM010000001">
    <property type="protein sequence ID" value="MBM7035387.1"/>
    <property type="molecule type" value="Genomic_DNA"/>
</dbReference>
<dbReference type="Gene3D" id="3.40.50.720">
    <property type="entry name" value="NAD(P)-binding Rossmann-like Domain"/>
    <property type="match status" value="1"/>
</dbReference>
<keyword evidence="4" id="KW-1185">Reference proteome</keyword>
<name>A0ABS2HH23_9VIBR</name>
<dbReference type="Proteomes" id="UP000809621">
    <property type="component" value="Unassembled WGS sequence"/>
</dbReference>
<protein>
    <submittedName>
        <fullName evidence="3">SDR family NAD(P)-dependent oxidoreductase</fullName>
    </submittedName>
</protein>
<dbReference type="InterPro" id="IPR036291">
    <property type="entry name" value="NAD(P)-bd_dom_sf"/>
</dbReference>
<reference evidence="3 4" key="1">
    <citation type="submission" date="2021-02" db="EMBL/GenBank/DDBJ databases">
        <authorList>
            <person name="Park J.-S."/>
        </authorList>
    </citation>
    <scope>NUCLEOTIDE SEQUENCE [LARGE SCALE GENOMIC DNA]</scope>
    <source>
        <strain evidence="3 4">188UL20-2</strain>
    </source>
</reference>
<evidence type="ECO:0000313" key="4">
    <source>
        <dbReference type="Proteomes" id="UP000809621"/>
    </source>
</evidence>
<comment type="similarity">
    <text evidence="1 2">Belongs to the short-chain dehydrogenases/reductases (SDR) family.</text>
</comment>
<dbReference type="PANTHER" id="PTHR42760">
    <property type="entry name" value="SHORT-CHAIN DEHYDROGENASES/REDUCTASES FAMILY MEMBER"/>
    <property type="match status" value="1"/>
</dbReference>
<sequence length="272" mass="30101">MKQVIVITGATGGIGSMLAEGLIDAHRHFVCIGRSENKLVKLVENLAHTHRRHAAQYSYQVADMQNQRDVERAINNIVHQHGKVDMWINNVGVNHHDAMGPSWTIDPVMWQQEVEANLYSAYLGSAAAINIMKSQPRGYIVNFGGGGADQPKTYGSAYGAAKAAVVKFTETLQQELRAEQVPLCAFCINPGFIKNERTLKLTNSTVATDYMPHLKAAMDSGQMSDINDTLWLLNSMLSGELDHLSGRYLLADTIQQNLKQPIGHDQFCLRVQ</sequence>
<comment type="caution">
    <text evidence="3">The sequence shown here is derived from an EMBL/GenBank/DDBJ whole genome shotgun (WGS) entry which is preliminary data.</text>
</comment>
<proteinExistence type="inferred from homology"/>
<organism evidence="3 4">
    <name type="scientific">Vibrio ulleungensis</name>
    <dbReference type="NCBI Taxonomy" id="2807619"/>
    <lineage>
        <taxon>Bacteria</taxon>
        <taxon>Pseudomonadati</taxon>
        <taxon>Pseudomonadota</taxon>
        <taxon>Gammaproteobacteria</taxon>
        <taxon>Vibrionales</taxon>
        <taxon>Vibrionaceae</taxon>
        <taxon>Vibrio</taxon>
    </lineage>
</organism>
<dbReference type="SUPFAM" id="SSF51735">
    <property type="entry name" value="NAD(P)-binding Rossmann-fold domains"/>
    <property type="match status" value="1"/>
</dbReference>
<dbReference type="RefSeq" id="WP_205156993.1">
    <property type="nucleotide sequence ID" value="NZ_JAFEUM010000001.1"/>
</dbReference>
<dbReference type="InterPro" id="IPR002347">
    <property type="entry name" value="SDR_fam"/>
</dbReference>
<accession>A0ABS2HH23</accession>
<dbReference type="PRINTS" id="PR00080">
    <property type="entry name" value="SDRFAMILY"/>
</dbReference>
<dbReference type="PRINTS" id="PR00081">
    <property type="entry name" value="GDHRDH"/>
</dbReference>
<gene>
    <name evidence="3" type="ORF">JQC93_03120</name>
</gene>
<evidence type="ECO:0000256" key="2">
    <source>
        <dbReference type="RuleBase" id="RU000363"/>
    </source>
</evidence>
<evidence type="ECO:0000256" key="1">
    <source>
        <dbReference type="ARBA" id="ARBA00006484"/>
    </source>
</evidence>
<dbReference type="Pfam" id="PF00106">
    <property type="entry name" value="adh_short"/>
    <property type="match status" value="1"/>
</dbReference>